<dbReference type="Pfam" id="PF10277">
    <property type="entry name" value="Frag1"/>
    <property type="match status" value="1"/>
</dbReference>
<keyword evidence="1" id="KW-1133">Transmembrane helix</keyword>
<feature type="transmembrane region" description="Helical" evidence="1">
    <location>
        <begin position="132"/>
        <end position="158"/>
    </location>
</feature>
<organism evidence="3 4">
    <name type="scientific">Albugo candida</name>
    <dbReference type="NCBI Taxonomy" id="65357"/>
    <lineage>
        <taxon>Eukaryota</taxon>
        <taxon>Sar</taxon>
        <taxon>Stramenopiles</taxon>
        <taxon>Oomycota</taxon>
        <taxon>Peronosporomycetes</taxon>
        <taxon>Albuginales</taxon>
        <taxon>Albuginaceae</taxon>
        <taxon>Albugo</taxon>
    </lineage>
</organism>
<dbReference type="AlphaFoldDB" id="A0A024G7F9"/>
<sequence length="214" mass="24388">MQKSKTEQLKTTSKQQEPERHIVENVLSWISTLFFVACSVALTLLAVYDMGNYHIIHVLSCSLFFLFSWIGIITLMCTRMKLLRRELISDVFKDGKLEVCMSLNEYLRLPLDLFKLIKRCWSARGTSASVYFAYRIGIVFMVGGLVSTIMFALLFMSVNGHWANPLGFTATQEALFEFTAILSQLMCFGTVASELSWLGVLLQRHDYVEVQIQG</sequence>
<name>A0A024G7F9_9STRA</name>
<dbReference type="InterPro" id="IPR019402">
    <property type="entry name" value="CWH43_N"/>
</dbReference>
<evidence type="ECO:0000259" key="2">
    <source>
        <dbReference type="Pfam" id="PF10277"/>
    </source>
</evidence>
<evidence type="ECO:0000313" key="4">
    <source>
        <dbReference type="Proteomes" id="UP000053237"/>
    </source>
</evidence>
<accession>A0A024G7F9</accession>
<keyword evidence="4" id="KW-1185">Reference proteome</keyword>
<evidence type="ECO:0000256" key="1">
    <source>
        <dbReference type="SAM" id="Phobius"/>
    </source>
</evidence>
<gene>
    <name evidence="3" type="ORF">BN9_030400</name>
</gene>
<dbReference type="OrthoDB" id="125769at2759"/>
<dbReference type="InParanoid" id="A0A024G7F9"/>
<keyword evidence="1" id="KW-0812">Transmembrane</keyword>
<comment type="caution">
    <text evidence="3">The sequence shown here is derived from an EMBL/GenBank/DDBJ whole genome shotgun (WGS) entry which is preliminary data.</text>
</comment>
<dbReference type="EMBL" id="CAIX01000031">
    <property type="protein sequence ID" value="CCI42256.1"/>
    <property type="molecule type" value="Genomic_DNA"/>
</dbReference>
<proteinExistence type="predicted"/>
<feature type="transmembrane region" description="Helical" evidence="1">
    <location>
        <begin position="54"/>
        <end position="77"/>
    </location>
</feature>
<feature type="transmembrane region" description="Helical" evidence="1">
    <location>
        <begin position="178"/>
        <end position="202"/>
    </location>
</feature>
<feature type="transmembrane region" description="Helical" evidence="1">
    <location>
        <begin position="26"/>
        <end position="48"/>
    </location>
</feature>
<evidence type="ECO:0000313" key="3">
    <source>
        <dbReference type="EMBL" id="CCI42256.1"/>
    </source>
</evidence>
<dbReference type="Proteomes" id="UP000053237">
    <property type="component" value="Unassembled WGS sequence"/>
</dbReference>
<keyword evidence="1" id="KW-0472">Membrane</keyword>
<protein>
    <recommendedName>
        <fullName evidence="2">CWH43-like N-terminal domain-containing protein</fullName>
    </recommendedName>
</protein>
<reference evidence="3 4" key="1">
    <citation type="submission" date="2012-05" db="EMBL/GenBank/DDBJ databases">
        <title>Recombination and specialization in a pathogen metapopulation.</title>
        <authorList>
            <person name="Gardiner A."/>
            <person name="Kemen E."/>
            <person name="Schultz-Larsen T."/>
            <person name="MacLean D."/>
            <person name="Van Oosterhout C."/>
            <person name="Jones J.D.G."/>
        </authorList>
    </citation>
    <scope>NUCLEOTIDE SEQUENCE [LARGE SCALE GENOMIC DNA]</scope>
    <source>
        <strain evidence="3 4">Ac Nc2</strain>
    </source>
</reference>
<feature type="domain" description="CWH43-like N-terminal" evidence="2">
    <location>
        <begin position="9"/>
        <end position="195"/>
    </location>
</feature>